<dbReference type="EMBL" id="LDTD01000014">
    <property type="protein sequence ID" value="KTT73817.1"/>
    <property type="molecule type" value="Genomic_DNA"/>
</dbReference>
<dbReference type="AlphaFoldDB" id="A0A147I5I4"/>
<sequence length="126" mass="13647">MRIVAPALRQRFGAEWRPSEIDLVFVHYLYGLVHDAWPLGSASGQLALLRDLGREVLDPDAIDCALHALPPAAGTVDARGARLAHTLAAAEAFGRRDALAARLPEPDEPDRPIEPNSNLTTIRPAI</sequence>
<dbReference type="Proteomes" id="UP000072867">
    <property type="component" value="Unassembled WGS sequence"/>
</dbReference>
<comment type="caution">
    <text evidence="2">The sequence shown here is derived from an EMBL/GenBank/DDBJ whole genome shotgun (WGS) entry which is preliminary data.</text>
</comment>
<evidence type="ECO:0000313" key="2">
    <source>
        <dbReference type="EMBL" id="KTT73817.1"/>
    </source>
</evidence>
<protein>
    <submittedName>
        <fullName evidence="2">Uncharacterized protein</fullName>
    </submittedName>
</protein>
<feature type="region of interest" description="Disordered" evidence="1">
    <location>
        <begin position="102"/>
        <end position="126"/>
    </location>
</feature>
<reference evidence="2 3" key="1">
    <citation type="journal article" date="2016" name="Front. Microbiol.">
        <title>Genomic Resource of Rice Seed Associated Bacteria.</title>
        <authorList>
            <person name="Midha S."/>
            <person name="Bansal K."/>
            <person name="Sharma S."/>
            <person name="Kumar N."/>
            <person name="Patil P.P."/>
            <person name="Chaudhry V."/>
            <person name="Patil P.B."/>
        </authorList>
    </citation>
    <scope>NUCLEOTIDE SEQUENCE [LARGE SCALE GENOMIC DNA]</scope>
    <source>
        <strain evidence="2 3">NS319</strain>
    </source>
</reference>
<evidence type="ECO:0000256" key="1">
    <source>
        <dbReference type="SAM" id="MobiDB-lite"/>
    </source>
</evidence>
<accession>A0A147I5I4</accession>
<name>A0A147I5I4_9SPHN</name>
<proteinExistence type="predicted"/>
<evidence type="ECO:0000313" key="3">
    <source>
        <dbReference type="Proteomes" id="UP000072867"/>
    </source>
</evidence>
<dbReference type="PATRIC" id="fig|33051.3.peg.763"/>
<gene>
    <name evidence="2" type="ORF">NS319_02605</name>
</gene>
<organism evidence="2 3">
    <name type="scientific">Sphingomonas sanguinis</name>
    <dbReference type="NCBI Taxonomy" id="33051"/>
    <lineage>
        <taxon>Bacteria</taxon>
        <taxon>Pseudomonadati</taxon>
        <taxon>Pseudomonadota</taxon>
        <taxon>Alphaproteobacteria</taxon>
        <taxon>Sphingomonadales</taxon>
        <taxon>Sphingomonadaceae</taxon>
        <taxon>Sphingomonas</taxon>
    </lineage>
</organism>
<feature type="compositionally biased region" description="Polar residues" evidence="1">
    <location>
        <begin position="116"/>
        <end position="126"/>
    </location>
</feature>